<dbReference type="PANTHER" id="PTHR44051">
    <property type="entry name" value="GLUTATHIONE S-TRANSFERASE-RELATED"/>
    <property type="match status" value="1"/>
</dbReference>
<feature type="domain" description="GST N-terminal" evidence="1">
    <location>
        <begin position="1"/>
        <end position="80"/>
    </location>
</feature>
<keyword evidence="4" id="KW-1185">Reference proteome</keyword>
<dbReference type="CDD" id="cd03206">
    <property type="entry name" value="GST_C_7"/>
    <property type="match status" value="1"/>
</dbReference>
<dbReference type="SUPFAM" id="SSF52833">
    <property type="entry name" value="Thioredoxin-like"/>
    <property type="match status" value="1"/>
</dbReference>
<dbReference type="Proteomes" id="UP000319732">
    <property type="component" value="Unassembled WGS sequence"/>
</dbReference>
<dbReference type="OrthoDB" id="9797500at2"/>
<evidence type="ECO:0000259" key="1">
    <source>
        <dbReference type="PROSITE" id="PS50404"/>
    </source>
</evidence>
<organism evidence="3 4">
    <name type="scientific">Exilibacterium tricleocarpae</name>
    <dbReference type="NCBI Taxonomy" id="2591008"/>
    <lineage>
        <taxon>Bacteria</taxon>
        <taxon>Pseudomonadati</taxon>
        <taxon>Pseudomonadota</taxon>
        <taxon>Gammaproteobacteria</taxon>
        <taxon>Cellvibrionales</taxon>
        <taxon>Cellvibrionaceae</taxon>
        <taxon>Exilibacterium</taxon>
    </lineage>
</organism>
<comment type="caution">
    <text evidence="3">The sequence shown here is derived from an EMBL/GenBank/DDBJ whole genome shotgun (WGS) entry which is preliminary data.</text>
</comment>
<dbReference type="InterPro" id="IPR004045">
    <property type="entry name" value="Glutathione_S-Trfase_N"/>
</dbReference>
<dbReference type="GO" id="GO:0016740">
    <property type="term" value="F:transferase activity"/>
    <property type="evidence" value="ECO:0007669"/>
    <property type="project" value="UniProtKB-KW"/>
</dbReference>
<dbReference type="SFLD" id="SFLDG00358">
    <property type="entry name" value="Main_(cytGST)"/>
    <property type="match status" value="1"/>
</dbReference>
<dbReference type="SFLD" id="SFLDG01150">
    <property type="entry name" value="Main.1:_Beta-like"/>
    <property type="match status" value="1"/>
</dbReference>
<dbReference type="InterPro" id="IPR036249">
    <property type="entry name" value="Thioredoxin-like_sf"/>
</dbReference>
<evidence type="ECO:0000313" key="3">
    <source>
        <dbReference type="EMBL" id="TQV82415.1"/>
    </source>
</evidence>
<dbReference type="Pfam" id="PF00043">
    <property type="entry name" value="GST_C"/>
    <property type="match status" value="1"/>
</dbReference>
<dbReference type="CDD" id="cd03056">
    <property type="entry name" value="GST_N_4"/>
    <property type="match status" value="1"/>
</dbReference>
<keyword evidence="3" id="KW-0808">Transferase</keyword>
<dbReference type="SFLD" id="SFLDG01151">
    <property type="entry name" value="Main.2:_Nu-like"/>
    <property type="match status" value="1"/>
</dbReference>
<dbReference type="SFLD" id="SFLDS00019">
    <property type="entry name" value="Glutathione_Transferase_(cytos"/>
    <property type="match status" value="1"/>
</dbReference>
<dbReference type="Gene3D" id="3.40.30.10">
    <property type="entry name" value="Glutaredoxin"/>
    <property type="match status" value="1"/>
</dbReference>
<accession>A0A545TYW9</accession>
<dbReference type="AlphaFoldDB" id="A0A545TYW9"/>
<evidence type="ECO:0000259" key="2">
    <source>
        <dbReference type="PROSITE" id="PS50405"/>
    </source>
</evidence>
<reference evidence="3 4" key="1">
    <citation type="submission" date="2019-06" db="EMBL/GenBank/DDBJ databases">
        <title>Whole genome sequence for Cellvibrionaceae sp. R142.</title>
        <authorList>
            <person name="Wang G."/>
        </authorList>
    </citation>
    <scope>NUCLEOTIDE SEQUENCE [LARGE SCALE GENOMIC DNA]</scope>
    <source>
        <strain evidence="3 4">R142</strain>
    </source>
</reference>
<dbReference type="InterPro" id="IPR004046">
    <property type="entry name" value="GST_C"/>
</dbReference>
<evidence type="ECO:0000313" key="4">
    <source>
        <dbReference type="Proteomes" id="UP000319732"/>
    </source>
</evidence>
<feature type="domain" description="GST C-terminal" evidence="2">
    <location>
        <begin position="85"/>
        <end position="198"/>
    </location>
</feature>
<proteinExistence type="predicted"/>
<dbReference type="InterPro" id="IPR010987">
    <property type="entry name" value="Glutathione-S-Trfase_C-like"/>
</dbReference>
<dbReference type="PANTHER" id="PTHR44051:SF2">
    <property type="entry name" value="HYPOTHETICAL GLUTATHIONE S-TRANSFERASE LIKE PROTEIN"/>
    <property type="match status" value="1"/>
</dbReference>
<name>A0A545TYW9_9GAMM</name>
<dbReference type="EMBL" id="VHSG01000007">
    <property type="protein sequence ID" value="TQV82415.1"/>
    <property type="molecule type" value="Genomic_DNA"/>
</dbReference>
<dbReference type="SUPFAM" id="SSF47616">
    <property type="entry name" value="GST C-terminal domain-like"/>
    <property type="match status" value="1"/>
</dbReference>
<dbReference type="Gene3D" id="1.20.1050.10">
    <property type="match status" value="1"/>
</dbReference>
<dbReference type="PROSITE" id="PS50405">
    <property type="entry name" value="GST_CTER"/>
    <property type="match status" value="1"/>
</dbReference>
<dbReference type="RefSeq" id="WP_142903431.1">
    <property type="nucleotide sequence ID" value="NZ_ML660090.1"/>
</dbReference>
<gene>
    <name evidence="3" type="ORF">FKG94_06630</name>
</gene>
<sequence length="198" mass="21709">MKLYDFDISGNCYKVRLLLNLLGTDYERVPVDLFGGEHKTEAYLAINPKGQVPALADGDIVVSDSQAILVYLAKKLGADQFWPDDGLTQAQITYWLCTAANDVVQGPGAARLAKKFNFDIDYEAAQARAHALFAVIEAHLQNRQFLVGAEPTLADIAMFPYIGLCGEGELSLADYPNIQAWLSRIKALPNFIAMPGID</sequence>
<dbReference type="PROSITE" id="PS50404">
    <property type="entry name" value="GST_NTER"/>
    <property type="match status" value="1"/>
</dbReference>
<dbReference type="Pfam" id="PF13417">
    <property type="entry name" value="GST_N_3"/>
    <property type="match status" value="1"/>
</dbReference>
<protein>
    <submittedName>
        <fullName evidence="3">Glutathione S-transferase family protein</fullName>
    </submittedName>
</protein>
<dbReference type="InterPro" id="IPR036282">
    <property type="entry name" value="Glutathione-S-Trfase_C_sf"/>
</dbReference>
<dbReference type="InterPro" id="IPR040079">
    <property type="entry name" value="Glutathione_S-Trfase"/>
</dbReference>